<sequence length="84" mass="9309">MLMTREGLIKLIGKTAQEILPDIEDHQFSGSDRLIDLGANSVDRAEIVMLVQEALQLSIPRVELFGPKNIGELADLFWGKMNAS</sequence>
<reference evidence="2 3" key="1">
    <citation type="submission" date="2015-01" db="EMBL/GenBank/DDBJ databases">
        <title>Complete genome of Pseudomonas batumici UCM B-321 producer of the batumin antibiotic with strong antistaphilococcal and potential anticancer activity.</title>
        <authorList>
            <person name="Klochko V.V."/>
            <person name="Zelena L.B."/>
            <person name="Elena K.A."/>
            <person name="Reva O.N."/>
        </authorList>
    </citation>
    <scope>NUCLEOTIDE SEQUENCE [LARGE SCALE GENOMIC DNA]</scope>
    <source>
        <strain evidence="2 3">UCM B-321</strain>
    </source>
</reference>
<dbReference type="Gene3D" id="1.10.1200.10">
    <property type="entry name" value="ACP-like"/>
    <property type="match status" value="1"/>
</dbReference>
<dbReference type="AlphaFoldDB" id="A0A0C2IM13"/>
<dbReference type="STRING" id="226910.UCMB321_0374"/>
<dbReference type="Pfam" id="PF00550">
    <property type="entry name" value="PP-binding"/>
    <property type="match status" value="1"/>
</dbReference>
<keyword evidence="3" id="KW-1185">Reference proteome</keyword>
<comment type="caution">
    <text evidence="2">The sequence shown here is derived from an EMBL/GenBank/DDBJ whole genome shotgun (WGS) entry which is preliminary data.</text>
</comment>
<feature type="domain" description="Carrier" evidence="1">
    <location>
        <begin position="3"/>
        <end position="81"/>
    </location>
</feature>
<dbReference type="SUPFAM" id="SSF47336">
    <property type="entry name" value="ACP-like"/>
    <property type="match status" value="1"/>
</dbReference>
<evidence type="ECO:0000313" key="3">
    <source>
        <dbReference type="Proteomes" id="UP000031535"/>
    </source>
</evidence>
<gene>
    <name evidence="2" type="ORF">UCMB321_0374</name>
</gene>
<dbReference type="PROSITE" id="PS50075">
    <property type="entry name" value="CARRIER"/>
    <property type="match status" value="1"/>
</dbReference>
<dbReference type="NCBIfam" id="NF005502">
    <property type="entry name" value="PRK07117.1"/>
    <property type="match status" value="1"/>
</dbReference>
<organism evidence="2 3">
    <name type="scientific">Pseudomonas batumici</name>
    <dbReference type="NCBI Taxonomy" id="226910"/>
    <lineage>
        <taxon>Bacteria</taxon>
        <taxon>Pseudomonadati</taxon>
        <taxon>Pseudomonadota</taxon>
        <taxon>Gammaproteobacteria</taxon>
        <taxon>Pseudomonadales</taxon>
        <taxon>Pseudomonadaceae</taxon>
        <taxon>Pseudomonas</taxon>
    </lineage>
</organism>
<dbReference type="Proteomes" id="UP000031535">
    <property type="component" value="Unassembled WGS sequence"/>
</dbReference>
<name>A0A0C2IM13_9PSED</name>
<proteinExistence type="predicted"/>
<evidence type="ECO:0000313" key="2">
    <source>
        <dbReference type="EMBL" id="KIH86007.1"/>
    </source>
</evidence>
<evidence type="ECO:0000259" key="1">
    <source>
        <dbReference type="PROSITE" id="PS50075"/>
    </source>
</evidence>
<dbReference type="InterPro" id="IPR036736">
    <property type="entry name" value="ACP-like_sf"/>
</dbReference>
<dbReference type="PATRIC" id="fig|226910.6.peg.375"/>
<dbReference type="EMBL" id="JXDG01000003">
    <property type="protein sequence ID" value="KIH86007.1"/>
    <property type="molecule type" value="Genomic_DNA"/>
</dbReference>
<accession>A0A0C2IM13</accession>
<protein>
    <submittedName>
        <fullName evidence="2">BatA, batumin synthesis operon, acyl carrier protein</fullName>
    </submittedName>
</protein>
<dbReference type="InterPro" id="IPR009081">
    <property type="entry name" value="PP-bd_ACP"/>
</dbReference>